<evidence type="ECO:0000313" key="2">
    <source>
        <dbReference type="Proteomes" id="UP001152795"/>
    </source>
</evidence>
<accession>A0A6S7JZN1</accession>
<feature type="non-terminal residue" evidence="1">
    <location>
        <position position="163"/>
    </location>
</feature>
<gene>
    <name evidence="1" type="ORF">PACLA_8A087645</name>
</gene>
<keyword evidence="2" id="KW-1185">Reference proteome</keyword>
<evidence type="ECO:0000313" key="1">
    <source>
        <dbReference type="EMBL" id="CAB4035674.1"/>
    </source>
</evidence>
<dbReference type="AlphaFoldDB" id="A0A6S7JZN1"/>
<proteinExistence type="predicted"/>
<dbReference type="EMBL" id="CACRXK020021269">
    <property type="protein sequence ID" value="CAB4035674.1"/>
    <property type="molecule type" value="Genomic_DNA"/>
</dbReference>
<name>A0A6S7JZN1_PARCT</name>
<organism evidence="1 2">
    <name type="scientific">Paramuricea clavata</name>
    <name type="common">Red gorgonian</name>
    <name type="synonym">Violescent sea-whip</name>
    <dbReference type="NCBI Taxonomy" id="317549"/>
    <lineage>
        <taxon>Eukaryota</taxon>
        <taxon>Metazoa</taxon>
        <taxon>Cnidaria</taxon>
        <taxon>Anthozoa</taxon>
        <taxon>Octocorallia</taxon>
        <taxon>Malacalcyonacea</taxon>
        <taxon>Plexauridae</taxon>
        <taxon>Paramuricea</taxon>
    </lineage>
</organism>
<sequence length="163" mass="18982">MRGIFWHIVSQFLNFLIFFFRYIQIIVIRLHNSALPDPPYLFTSDNISTVNESVPTLKPYITAQLTVDQANELKTFVIGDGLNYGESSRRRQRVEKSNETRDRSYMSPKATFFYNRPLEADSNYSAFQRTFIEEDTYYSSSWLEPVKTRMTETEISGEISSGS</sequence>
<dbReference type="Proteomes" id="UP001152795">
    <property type="component" value="Unassembled WGS sequence"/>
</dbReference>
<reference evidence="1" key="1">
    <citation type="submission" date="2020-04" db="EMBL/GenBank/DDBJ databases">
        <authorList>
            <person name="Alioto T."/>
            <person name="Alioto T."/>
            <person name="Gomez Garrido J."/>
        </authorList>
    </citation>
    <scope>NUCLEOTIDE SEQUENCE</scope>
    <source>
        <strain evidence="1">A484AB</strain>
    </source>
</reference>
<protein>
    <submittedName>
        <fullName evidence="1">Uncharacterized protein</fullName>
    </submittedName>
</protein>
<comment type="caution">
    <text evidence="1">The sequence shown here is derived from an EMBL/GenBank/DDBJ whole genome shotgun (WGS) entry which is preliminary data.</text>
</comment>